<proteinExistence type="predicted"/>
<sequence length="217" mass="23868">MTDARELVRERFPRATWVVLTGSVLGPDRTAGSDLDIVVLRDEEPGFRESLRFRGWPVELFVHTPAQLERFLASDLAARKPSTHRMIATGVPLAGDPSVLQRRCAQVLASGPPPLTGAERDRLRYGLTDLLDDFRHASDPGERAVLAVTLWTETAKAALLLGGGWVSHGKWLLRELRGLDPQFAERWLAVRENAVDLAGEVLDGAGGPLFEGYVSRP</sequence>
<protein>
    <recommendedName>
        <fullName evidence="3">Nucleotidyltransferase-like protein</fullName>
    </recommendedName>
</protein>
<name>A0A4R6JCL1_9ACTN</name>
<evidence type="ECO:0000313" key="2">
    <source>
        <dbReference type="Proteomes" id="UP000294901"/>
    </source>
</evidence>
<dbReference type="EMBL" id="SNWR01000002">
    <property type="protein sequence ID" value="TDO32275.1"/>
    <property type="molecule type" value="Genomic_DNA"/>
</dbReference>
<keyword evidence="2" id="KW-1185">Reference proteome</keyword>
<comment type="caution">
    <text evidence="1">The sequence shown here is derived from an EMBL/GenBank/DDBJ whole genome shotgun (WGS) entry which is preliminary data.</text>
</comment>
<dbReference type="Proteomes" id="UP000294901">
    <property type="component" value="Unassembled WGS sequence"/>
</dbReference>
<evidence type="ECO:0000313" key="1">
    <source>
        <dbReference type="EMBL" id="TDO32275.1"/>
    </source>
</evidence>
<organism evidence="1 2">
    <name type="scientific">Paractinoplanes brasiliensis</name>
    <dbReference type="NCBI Taxonomy" id="52695"/>
    <lineage>
        <taxon>Bacteria</taxon>
        <taxon>Bacillati</taxon>
        <taxon>Actinomycetota</taxon>
        <taxon>Actinomycetes</taxon>
        <taxon>Micromonosporales</taxon>
        <taxon>Micromonosporaceae</taxon>
        <taxon>Paractinoplanes</taxon>
    </lineage>
</organism>
<accession>A0A4R6JCL1</accession>
<dbReference type="InterPro" id="IPR043519">
    <property type="entry name" value="NT_sf"/>
</dbReference>
<dbReference type="CDD" id="cd05403">
    <property type="entry name" value="NT_KNTase_like"/>
    <property type="match status" value="1"/>
</dbReference>
<gene>
    <name evidence="1" type="ORF">C8E87_7731</name>
</gene>
<dbReference type="Gene3D" id="3.30.460.10">
    <property type="entry name" value="Beta Polymerase, domain 2"/>
    <property type="match status" value="1"/>
</dbReference>
<dbReference type="SUPFAM" id="SSF81301">
    <property type="entry name" value="Nucleotidyltransferase"/>
    <property type="match status" value="1"/>
</dbReference>
<dbReference type="AlphaFoldDB" id="A0A4R6JCL1"/>
<evidence type="ECO:0008006" key="3">
    <source>
        <dbReference type="Google" id="ProtNLM"/>
    </source>
</evidence>
<reference evidence="1 2" key="1">
    <citation type="submission" date="2019-03" db="EMBL/GenBank/DDBJ databases">
        <title>Sequencing the genomes of 1000 actinobacteria strains.</title>
        <authorList>
            <person name="Klenk H.-P."/>
        </authorList>
    </citation>
    <scope>NUCLEOTIDE SEQUENCE [LARGE SCALE GENOMIC DNA]</scope>
    <source>
        <strain evidence="1 2">DSM 43805</strain>
    </source>
</reference>